<name>A0A6P4J3Z2_DROKI</name>
<proteinExistence type="predicted"/>
<evidence type="ECO:0008006" key="4">
    <source>
        <dbReference type="Google" id="ProtNLM"/>
    </source>
</evidence>
<feature type="compositionally biased region" description="Basic and acidic residues" evidence="1">
    <location>
        <begin position="14"/>
        <end position="24"/>
    </location>
</feature>
<dbReference type="AlphaFoldDB" id="A0A6P4J3Z2"/>
<feature type="region of interest" description="Disordered" evidence="1">
    <location>
        <begin position="1"/>
        <end position="31"/>
    </location>
</feature>
<evidence type="ECO:0000256" key="1">
    <source>
        <dbReference type="SAM" id="MobiDB-lite"/>
    </source>
</evidence>
<keyword evidence="2" id="KW-1185">Reference proteome</keyword>
<dbReference type="InterPro" id="IPR007858">
    <property type="entry name" value="Dpy-30_motif"/>
</dbReference>
<dbReference type="Proteomes" id="UP001652661">
    <property type="component" value="Chromosome 3L"/>
</dbReference>
<organism evidence="2 3">
    <name type="scientific">Drosophila kikkawai</name>
    <name type="common">Fruit fly</name>
    <dbReference type="NCBI Taxonomy" id="30033"/>
    <lineage>
        <taxon>Eukaryota</taxon>
        <taxon>Metazoa</taxon>
        <taxon>Ecdysozoa</taxon>
        <taxon>Arthropoda</taxon>
        <taxon>Hexapoda</taxon>
        <taxon>Insecta</taxon>
        <taxon>Pterygota</taxon>
        <taxon>Neoptera</taxon>
        <taxon>Endopterygota</taxon>
        <taxon>Diptera</taxon>
        <taxon>Brachycera</taxon>
        <taxon>Muscomorpha</taxon>
        <taxon>Ephydroidea</taxon>
        <taxon>Drosophilidae</taxon>
        <taxon>Drosophila</taxon>
        <taxon>Sophophora</taxon>
    </lineage>
</organism>
<evidence type="ECO:0000313" key="2">
    <source>
        <dbReference type="Proteomes" id="UP001652661"/>
    </source>
</evidence>
<dbReference type="RefSeq" id="XP_017036087.1">
    <property type="nucleotide sequence ID" value="XM_017180598.3"/>
</dbReference>
<sequence length="114" mass="13367">MSAKRNVSPQKNQKYKDKTKRNPPDIKPILCPDIVKPKKEKKLEEGEVLDCQRPKSYTSPAEKRQYLEKEVVPILMEGMLGLSREMPRDPIGYLEKFWLQKKQKCDIDLPQNIL</sequence>
<dbReference type="OrthoDB" id="417678at2759"/>
<reference evidence="3" key="1">
    <citation type="submission" date="2025-08" db="UniProtKB">
        <authorList>
            <consortium name="RefSeq"/>
        </authorList>
    </citation>
    <scope>IDENTIFICATION</scope>
    <source>
        <strain evidence="3">14028-0561.14</strain>
        <tissue evidence="3">Whole fly</tissue>
    </source>
</reference>
<dbReference type="Pfam" id="PF05186">
    <property type="entry name" value="Dpy-30"/>
    <property type="match status" value="1"/>
</dbReference>
<dbReference type="Gene3D" id="1.20.890.10">
    <property type="entry name" value="cAMP-dependent protein kinase regulatory subunit, dimerization-anchoring domain"/>
    <property type="match status" value="1"/>
</dbReference>
<feature type="compositionally biased region" description="Polar residues" evidence="1">
    <location>
        <begin position="1"/>
        <end position="12"/>
    </location>
</feature>
<dbReference type="GeneID" id="108084401"/>
<gene>
    <name evidence="3" type="primary">LOC108084401</name>
</gene>
<accession>A0A6P4J3Z2</accession>
<protein>
    <recommendedName>
        <fullName evidence="4">Protein dpy-30 homolog</fullName>
    </recommendedName>
</protein>
<evidence type="ECO:0000313" key="3">
    <source>
        <dbReference type="RefSeq" id="XP_017036087.1"/>
    </source>
</evidence>